<organism evidence="2 3">
    <name type="scientific">Aliidiomarina iranensis</name>
    <dbReference type="NCBI Taxonomy" id="1434071"/>
    <lineage>
        <taxon>Bacteria</taxon>
        <taxon>Pseudomonadati</taxon>
        <taxon>Pseudomonadota</taxon>
        <taxon>Gammaproteobacteria</taxon>
        <taxon>Alteromonadales</taxon>
        <taxon>Idiomarinaceae</taxon>
        <taxon>Aliidiomarina</taxon>
    </lineage>
</organism>
<keyword evidence="1" id="KW-0472">Membrane</keyword>
<dbReference type="SUPFAM" id="SSF55874">
    <property type="entry name" value="ATPase domain of HSP90 chaperone/DNA topoisomerase II/histidine kinase"/>
    <property type="match status" value="1"/>
</dbReference>
<gene>
    <name evidence="2" type="ORF">CWE08_01075</name>
</gene>
<feature type="transmembrane region" description="Helical" evidence="1">
    <location>
        <begin position="48"/>
        <end position="75"/>
    </location>
</feature>
<dbReference type="EMBL" id="PIPJ01000001">
    <property type="protein sequence ID" value="RUO23275.1"/>
    <property type="molecule type" value="Genomic_DNA"/>
</dbReference>
<dbReference type="RefSeq" id="WP_126764818.1">
    <property type="nucleotide sequence ID" value="NZ_PIPJ01000001.1"/>
</dbReference>
<feature type="transmembrane region" description="Helical" evidence="1">
    <location>
        <begin position="20"/>
        <end position="41"/>
    </location>
</feature>
<dbReference type="Proteomes" id="UP000288395">
    <property type="component" value="Unassembled WGS sequence"/>
</dbReference>
<dbReference type="OrthoDB" id="9785252at2"/>
<protein>
    <recommendedName>
        <fullName evidence="4">Sensor histidine kinase</fullName>
    </recommendedName>
</protein>
<feature type="transmembrane region" description="Helical" evidence="1">
    <location>
        <begin position="95"/>
        <end position="117"/>
    </location>
</feature>
<keyword evidence="3" id="KW-1185">Reference proteome</keyword>
<accession>A0A432W229</accession>
<comment type="caution">
    <text evidence="2">The sequence shown here is derived from an EMBL/GenBank/DDBJ whole genome shotgun (WGS) entry which is preliminary data.</text>
</comment>
<proteinExistence type="predicted"/>
<reference evidence="3" key="1">
    <citation type="journal article" date="2018" name="Front. Microbiol.">
        <title>Genome-Based Analysis Reveals the Taxonomy and Diversity of the Family Idiomarinaceae.</title>
        <authorList>
            <person name="Liu Y."/>
            <person name="Lai Q."/>
            <person name="Shao Z."/>
        </authorList>
    </citation>
    <scope>NUCLEOTIDE SEQUENCE [LARGE SCALE GENOMIC DNA]</scope>
    <source>
        <strain evidence="3">GBPy7</strain>
    </source>
</reference>
<evidence type="ECO:0000313" key="2">
    <source>
        <dbReference type="EMBL" id="RUO23275.1"/>
    </source>
</evidence>
<keyword evidence="1" id="KW-0812">Transmembrane</keyword>
<evidence type="ECO:0000313" key="3">
    <source>
        <dbReference type="Proteomes" id="UP000288395"/>
    </source>
</evidence>
<dbReference type="InterPro" id="IPR036890">
    <property type="entry name" value="HATPase_C_sf"/>
</dbReference>
<dbReference type="Gene3D" id="3.30.565.10">
    <property type="entry name" value="Histidine kinase-like ATPase, C-terminal domain"/>
    <property type="match status" value="1"/>
</dbReference>
<dbReference type="AlphaFoldDB" id="A0A432W229"/>
<name>A0A432W229_9GAMM</name>
<evidence type="ECO:0008006" key="4">
    <source>
        <dbReference type="Google" id="ProtNLM"/>
    </source>
</evidence>
<sequence length="362" mass="40105">MSFLLVWAYRRSMRPSPWLAALLLILDVLAFNSLIAVYGAASNPFNAVLLIPVVMAFILLPPVYAVFILLVSVAAQTLQIWLLPVHHHDAEMVSHFYAMVLSFVITSAVIAGVIFYFRYQLTQREASIQQLRERQLRDEQLLAIGTAAAQLTHEVATPAQSLRFLLEEAAEQKPNPDWLAPIVHEFSRIETELENWRGVADAIREKRRSDYLISEIWQTLQHVISITRPEVEVKWLPYAYTGHELIEADPTLAPALSSIVTNACDAALESNTPVTVSLTLARGRVLMAVSNYNASLNEAQLAALGSRIIASDSGFGVGAVVSNATIEKFAGEVVWQREGQQVVTQVSLPIKSLPIKSQPNQD</sequence>
<evidence type="ECO:0000256" key="1">
    <source>
        <dbReference type="SAM" id="Phobius"/>
    </source>
</evidence>
<keyword evidence="1" id="KW-1133">Transmembrane helix</keyword>